<evidence type="ECO:0000256" key="4">
    <source>
        <dbReference type="SAM" id="MobiDB-lite"/>
    </source>
</evidence>
<dbReference type="InterPro" id="IPR023803">
    <property type="entry name" value="Ribosomal_bS16_dom_sf"/>
</dbReference>
<evidence type="ECO:0000256" key="3">
    <source>
        <dbReference type="HAMAP-Rule" id="MF_00385"/>
    </source>
</evidence>
<dbReference type="OrthoDB" id="9807878at2"/>
<evidence type="ECO:0000313" key="5">
    <source>
        <dbReference type="EMBL" id="AKK09137.1"/>
    </source>
</evidence>
<dbReference type="PATRIC" id="fig|136857.5.peg.1697"/>
<sequence length="176" mass="18920">MAVKIKLQRLGKIRTPHYRVVIADARTRRDGKVIENIGIYEPKQDPSIIQIDSERAQHWLSVGAQPTEPVLALLKVTGDWQKFKGISGAEGTLRVAEPKPSKLDLFNQALSEANDGPSLEAVTEKKKKAKEEAEAKAQAEKEAAAKAAAEEAAAAEAAAAVEAEDVAVEVAEETAE</sequence>
<dbReference type="EMBL" id="CP011545">
    <property type="protein sequence ID" value="AKK09137.1"/>
    <property type="molecule type" value="Genomic_DNA"/>
</dbReference>
<dbReference type="GO" id="GO:0006412">
    <property type="term" value="P:translation"/>
    <property type="evidence" value="ECO:0007669"/>
    <property type="project" value="UniProtKB-UniRule"/>
</dbReference>
<dbReference type="Pfam" id="PF00886">
    <property type="entry name" value="Ribosomal_S16"/>
    <property type="match status" value="1"/>
</dbReference>
<dbReference type="STRING" id="136857.CTEST_08535"/>
<gene>
    <name evidence="3 5" type="primary">rpsP</name>
    <name evidence="5" type="ORF">CTEST_08535</name>
</gene>
<proteinExistence type="inferred from homology"/>
<dbReference type="NCBIfam" id="TIGR00002">
    <property type="entry name" value="S16"/>
    <property type="match status" value="1"/>
</dbReference>
<dbReference type="GO" id="GO:0003735">
    <property type="term" value="F:structural constituent of ribosome"/>
    <property type="evidence" value="ECO:0007669"/>
    <property type="project" value="InterPro"/>
</dbReference>
<dbReference type="GO" id="GO:0015935">
    <property type="term" value="C:small ribosomal subunit"/>
    <property type="evidence" value="ECO:0007669"/>
    <property type="project" value="TreeGrafter"/>
</dbReference>
<reference evidence="6" key="2">
    <citation type="submission" date="2015-05" db="EMBL/GenBank/DDBJ databases">
        <title>Complete genome sequence of Corynebacterium testudinoris DSM 44614, recovered from necrotic lesions in the mouth of a tortoise.</title>
        <authorList>
            <person name="Ruckert C."/>
            <person name="Albersmeier A."/>
            <person name="Winkler A."/>
            <person name="Tauch A."/>
        </authorList>
    </citation>
    <scope>NUCLEOTIDE SEQUENCE [LARGE SCALE GENOMIC DNA]</scope>
    <source>
        <strain evidence="6">DSM 44614</strain>
    </source>
</reference>
<dbReference type="InterPro" id="IPR000307">
    <property type="entry name" value="Ribosomal_bS16"/>
</dbReference>
<dbReference type="KEGG" id="cted:CTEST_08535"/>
<dbReference type="Proteomes" id="UP000035540">
    <property type="component" value="Chromosome"/>
</dbReference>
<name>A0A0G3HDE1_9CORY</name>
<dbReference type="NCBIfam" id="NF011093">
    <property type="entry name" value="PRK14520.1"/>
    <property type="match status" value="1"/>
</dbReference>
<dbReference type="RefSeq" id="WP_047253369.1">
    <property type="nucleotide sequence ID" value="NZ_CP011545.1"/>
</dbReference>
<dbReference type="GO" id="GO:0005737">
    <property type="term" value="C:cytoplasm"/>
    <property type="evidence" value="ECO:0007669"/>
    <property type="project" value="UniProtKB-ARBA"/>
</dbReference>
<dbReference type="Gene3D" id="3.30.1320.10">
    <property type="match status" value="1"/>
</dbReference>
<evidence type="ECO:0000313" key="6">
    <source>
        <dbReference type="Proteomes" id="UP000035540"/>
    </source>
</evidence>
<feature type="region of interest" description="Disordered" evidence="4">
    <location>
        <begin position="114"/>
        <end position="136"/>
    </location>
</feature>
<dbReference type="AlphaFoldDB" id="A0A0G3HDE1"/>
<accession>A0A0G3HDE1</accession>
<evidence type="ECO:0000256" key="1">
    <source>
        <dbReference type="ARBA" id="ARBA00022980"/>
    </source>
</evidence>
<dbReference type="PANTHER" id="PTHR12919:SF20">
    <property type="entry name" value="SMALL RIBOSOMAL SUBUNIT PROTEIN BS16M"/>
    <property type="match status" value="1"/>
</dbReference>
<evidence type="ECO:0000256" key="2">
    <source>
        <dbReference type="ARBA" id="ARBA00023274"/>
    </source>
</evidence>
<organism evidence="5 6">
    <name type="scientific">Corynebacterium testudinoris</name>
    <dbReference type="NCBI Taxonomy" id="136857"/>
    <lineage>
        <taxon>Bacteria</taxon>
        <taxon>Bacillati</taxon>
        <taxon>Actinomycetota</taxon>
        <taxon>Actinomycetes</taxon>
        <taxon>Mycobacteriales</taxon>
        <taxon>Corynebacteriaceae</taxon>
        <taxon>Corynebacterium</taxon>
    </lineage>
</organism>
<reference evidence="5 6" key="1">
    <citation type="journal article" date="2015" name="Genome Announc.">
        <title>Complete Genome Sequence of the Type Strain Corynebacterium testudinoris DSM 44614, Recovered from Necrotic Lesions in the Mouth of a Tortoise.</title>
        <authorList>
            <person name="Ruckert C."/>
            <person name="Kriete M."/>
            <person name="Jaenicke S."/>
            <person name="Winkler A."/>
            <person name="Tauch A."/>
        </authorList>
    </citation>
    <scope>NUCLEOTIDE SEQUENCE [LARGE SCALE GENOMIC DNA]</scope>
    <source>
        <strain evidence="5 6">DSM 44614</strain>
    </source>
</reference>
<dbReference type="HAMAP" id="MF_00385">
    <property type="entry name" value="Ribosomal_bS16"/>
    <property type="match status" value="1"/>
</dbReference>
<protein>
    <recommendedName>
        <fullName evidence="3">Small ribosomal subunit protein bS16</fullName>
    </recommendedName>
</protein>
<keyword evidence="6" id="KW-1185">Reference proteome</keyword>
<comment type="similarity">
    <text evidence="3">Belongs to the bacterial ribosomal protein bS16 family.</text>
</comment>
<dbReference type="SUPFAM" id="SSF54565">
    <property type="entry name" value="Ribosomal protein S16"/>
    <property type="match status" value="1"/>
</dbReference>
<keyword evidence="1 3" id="KW-0689">Ribosomal protein</keyword>
<keyword evidence="2 3" id="KW-0687">Ribonucleoprotein</keyword>
<dbReference type="PANTHER" id="PTHR12919">
    <property type="entry name" value="30S RIBOSOMAL PROTEIN S16"/>
    <property type="match status" value="1"/>
</dbReference>